<dbReference type="EMBL" id="DTAD01000054">
    <property type="protein sequence ID" value="HGN90466.1"/>
    <property type="molecule type" value="Genomic_DNA"/>
</dbReference>
<dbReference type="AlphaFoldDB" id="A0A7C4E2M3"/>
<evidence type="ECO:0000256" key="1">
    <source>
        <dbReference type="SAM" id="Phobius"/>
    </source>
</evidence>
<sequence>MKRFAVFLLILVIVLSAASVSGQESFSRRIHVADGGLVFVTDTVPVNSATEAIRLGYPLDSAKNLAGYYLLNERGRFVERVDDVLWLEVSPETGWSGRSVSVVTVWRDMLVQIGEGKYLLVLPSNPIRDTDLSEIFVSFSSDGTPTINSVSGVELSISGDRRSANGTVKNIPLKQFKTLTISFDAPDLLQYTVEQATFLYDLEQNTVSISMYVKNLGDASMNSVSLRLGREAKLVSAKSGIFNLGTSWSAETGTLDVTFLYSIGKNERTLIEVTYVAMDAVERMGERVEVKLPNLLNASITTLYVTLKTPPSAQVTSEREPWSLRVLDNNRREITLMYQNKYLTGFETVSVTYSPASTFPVPVVLLAAIVVVAGFVAVKTTAAPRKTLSPQLRKAQTSLENTLDKLLKEVEMLKPGDKPLKTTKVSDEAVKSLRTELMELKKLSEMAQAYPQVEKTVEELLSIVSALSRSAEDYRAGRITGTVYQKIYDEYLKQVRRTAGRVLEVFDRLMRT</sequence>
<reference evidence="3" key="1">
    <citation type="journal article" date="2020" name="mSystems">
        <title>Genome- and Community-Level Interaction Insights into Carbon Utilization and Element Cycling Functions of Hydrothermarchaeota in Hydrothermal Sediment.</title>
        <authorList>
            <person name="Zhou Z."/>
            <person name="Liu Y."/>
            <person name="Xu W."/>
            <person name="Pan J."/>
            <person name="Luo Z.H."/>
            <person name="Li M."/>
        </authorList>
    </citation>
    <scope>NUCLEOTIDE SEQUENCE [LARGE SCALE GENOMIC DNA]</scope>
    <source>
        <strain evidence="3">SpSt-613</strain>
        <strain evidence="2">SpSt-669</strain>
    </source>
</reference>
<accession>A0A7C4E2M3</accession>
<comment type="caution">
    <text evidence="3">The sequence shown here is derived from an EMBL/GenBank/DDBJ whole genome shotgun (WGS) entry which is preliminary data.</text>
</comment>
<organism evidence="3">
    <name type="scientific">Caldiarchaeum subterraneum</name>
    <dbReference type="NCBI Taxonomy" id="311458"/>
    <lineage>
        <taxon>Archaea</taxon>
        <taxon>Nitrososphaerota</taxon>
        <taxon>Candidatus Caldarchaeales</taxon>
        <taxon>Candidatus Caldarchaeaceae</taxon>
        <taxon>Candidatus Caldarchaeum</taxon>
    </lineage>
</organism>
<evidence type="ECO:0000313" key="3">
    <source>
        <dbReference type="EMBL" id="HGN90466.1"/>
    </source>
</evidence>
<protein>
    <submittedName>
        <fullName evidence="3">Uncharacterized protein</fullName>
    </submittedName>
</protein>
<dbReference type="EMBL" id="DTCM01000050">
    <property type="protein sequence ID" value="HGL40773.1"/>
    <property type="molecule type" value="Genomic_DNA"/>
</dbReference>
<evidence type="ECO:0000313" key="2">
    <source>
        <dbReference type="EMBL" id="HGL40773.1"/>
    </source>
</evidence>
<name>A0A7C4E2M3_CALS0</name>
<keyword evidence="1" id="KW-0472">Membrane</keyword>
<gene>
    <name evidence="3" type="ORF">ENT82_04990</name>
    <name evidence="2" type="ORF">ENU43_03815</name>
</gene>
<keyword evidence="1" id="KW-1133">Transmembrane helix</keyword>
<keyword evidence="1" id="KW-0812">Transmembrane</keyword>
<proteinExistence type="predicted"/>
<feature type="transmembrane region" description="Helical" evidence="1">
    <location>
        <begin position="359"/>
        <end position="378"/>
    </location>
</feature>